<proteinExistence type="predicted"/>
<dbReference type="PANTHER" id="PTHR32305">
    <property type="match status" value="1"/>
</dbReference>
<name>A0A3M9M3T9_9MICO</name>
<sequence>MHGESIAHGPSRLLPPYKKRARKLPVRERCNDGDGNPLIEQDPTKTVAYLPGEDVTVTGSGTGATVTRVERHYTFDGIQIGLRDNGVLSYLETNAQGTVIAAYQPPTSGTGAGTTTRQFLDPYGNNLAATGPSPVSPVLPDDRGFLAHPTNTDTGLITLGARMYDPTLGAFTSVDPIQAPNDPAQWNGYTYAGNNPVTHADPTGAMYPPSDENGPYSYGCHNNCGWTPPEVHHYDYYYQHYYQPTENWAYNSTWNWIERNPGEWAADQARGARISAQILAPYEWAANRAVGHLPSAGTMYSNNPVAGGVMIGNSYRNYGDPDITRTTNSAPDMSLIRQLYRHAVFGSGGCAILCYSIAFQDGHIVVSGGGVGVIEKGFYAGYASDVPSGLSQSALAGGGDWIGGLASHGIDGNDGWEVDIFEGAGIQVGGQTSLAIPLTIPGTHINLLPQLP</sequence>
<accession>A0A3M9M3T9</accession>
<dbReference type="Gene3D" id="2.180.10.10">
    <property type="entry name" value="RHS repeat-associated core"/>
    <property type="match status" value="1"/>
</dbReference>
<dbReference type="AlphaFoldDB" id="A0A3M9M3T9"/>
<dbReference type="PANTHER" id="PTHR32305:SF17">
    <property type="entry name" value="TRNA NUCLEASE WAPA"/>
    <property type="match status" value="1"/>
</dbReference>
<dbReference type="NCBIfam" id="TIGR03696">
    <property type="entry name" value="Rhs_assc_core"/>
    <property type="match status" value="1"/>
</dbReference>
<keyword evidence="3" id="KW-1185">Reference proteome</keyword>
<reference evidence="2 3" key="1">
    <citation type="submission" date="2018-11" db="EMBL/GenBank/DDBJ databases">
        <title>Draft genome of Simplicispira Flexivirga sp. BO-16.</title>
        <authorList>
            <person name="Im W.T."/>
        </authorList>
    </citation>
    <scope>NUCLEOTIDE SEQUENCE [LARGE SCALE GENOMIC DNA]</scope>
    <source>
        <strain evidence="2 3">BO-16</strain>
    </source>
</reference>
<dbReference type="EMBL" id="RJJQ01000018">
    <property type="protein sequence ID" value="RNI19867.1"/>
    <property type="molecule type" value="Genomic_DNA"/>
</dbReference>
<evidence type="ECO:0000256" key="1">
    <source>
        <dbReference type="SAM" id="MobiDB-lite"/>
    </source>
</evidence>
<gene>
    <name evidence="2" type="ORF">EFY87_15685</name>
</gene>
<feature type="region of interest" description="Disordered" evidence="1">
    <location>
        <begin position="1"/>
        <end position="42"/>
    </location>
</feature>
<comment type="caution">
    <text evidence="2">The sequence shown here is derived from an EMBL/GenBank/DDBJ whole genome shotgun (WGS) entry which is preliminary data.</text>
</comment>
<dbReference type="InterPro" id="IPR050708">
    <property type="entry name" value="T6SS_VgrG/RHS"/>
</dbReference>
<dbReference type="InterPro" id="IPR022385">
    <property type="entry name" value="Rhs_assc_core"/>
</dbReference>
<evidence type="ECO:0000313" key="3">
    <source>
        <dbReference type="Proteomes" id="UP000271678"/>
    </source>
</evidence>
<protein>
    <submittedName>
        <fullName evidence="2">RHS repeat-associated core domain-containing protein</fullName>
    </submittedName>
</protein>
<evidence type="ECO:0000313" key="2">
    <source>
        <dbReference type="EMBL" id="RNI19867.1"/>
    </source>
</evidence>
<dbReference type="Proteomes" id="UP000271678">
    <property type="component" value="Unassembled WGS sequence"/>
</dbReference>
<organism evidence="2 3">
    <name type="scientific">Flexivirga caeni</name>
    <dbReference type="NCBI Taxonomy" id="2294115"/>
    <lineage>
        <taxon>Bacteria</taxon>
        <taxon>Bacillati</taxon>
        <taxon>Actinomycetota</taxon>
        <taxon>Actinomycetes</taxon>
        <taxon>Micrococcales</taxon>
        <taxon>Dermacoccaceae</taxon>
        <taxon>Flexivirga</taxon>
    </lineage>
</organism>